<accession>A0ACB6ZNK4</accession>
<evidence type="ECO:0000313" key="1">
    <source>
        <dbReference type="EMBL" id="KAF9651340.1"/>
    </source>
</evidence>
<organism evidence="1 2">
    <name type="scientific">Thelephora ganbajun</name>
    <name type="common">Ganba fungus</name>
    <dbReference type="NCBI Taxonomy" id="370292"/>
    <lineage>
        <taxon>Eukaryota</taxon>
        <taxon>Fungi</taxon>
        <taxon>Dikarya</taxon>
        <taxon>Basidiomycota</taxon>
        <taxon>Agaricomycotina</taxon>
        <taxon>Agaricomycetes</taxon>
        <taxon>Thelephorales</taxon>
        <taxon>Thelephoraceae</taxon>
        <taxon>Thelephora</taxon>
    </lineage>
</organism>
<reference evidence="1" key="1">
    <citation type="submission" date="2019-10" db="EMBL/GenBank/DDBJ databases">
        <authorList>
            <consortium name="DOE Joint Genome Institute"/>
            <person name="Kuo A."/>
            <person name="Miyauchi S."/>
            <person name="Kiss E."/>
            <person name="Drula E."/>
            <person name="Kohler A."/>
            <person name="Sanchez-Garcia M."/>
            <person name="Andreopoulos B."/>
            <person name="Barry K.W."/>
            <person name="Bonito G."/>
            <person name="Buee M."/>
            <person name="Carver A."/>
            <person name="Chen C."/>
            <person name="Cichocki N."/>
            <person name="Clum A."/>
            <person name="Culley D."/>
            <person name="Crous P.W."/>
            <person name="Fauchery L."/>
            <person name="Girlanda M."/>
            <person name="Hayes R."/>
            <person name="Keri Z."/>
            <person name="Labutti K."/>
            <person name="Lipzen A."/>
            <person name="Lombard V."/>
            <person name="Magnuson J."/>
            <person name="Maillard F."/>
            <person name="Morin E."/>
            <person name="Murat C."/>
            <person name="Nolan M."/>
            <person name="Ohm R."/>
            <person name="Pangilinan J."/>
            <person name="Pereira M."/>
            <person name="Perotto S."/>
            <person name="Peter M."/>
            <person name="Riley R."/>
            <person name="Sitrit Y."/>
            <person name="Stielow B."/>
            <person name="Szollosi G."/>
            <person name="Zifcakova L."/>
            <person name="Stursova M."/>
            <person name="Spatafora J.W."/>
            <person name="Tedersoo L."/>
            <person name="Vaario L.-M."/>
            <person name="Yamada A."/>
            <person name="Yan M."/>
            <person name="Wang P."/>
            <person name="Xu J."/>
            <person name="Bruns T."/>
            <person name="Baldrian P."/>
            <person name="Vilgalys R."/>
            <person name="Henrissat B."/>
            <person name="Grigoriev I.V."/>
            <person name="Hibbett D."/>
            <person name="Nagy L.G."/>
            <person name="Martin F.M."/>
        </authorList>
    </citation>
    <scope>NUCLEOTIDE SEQUENCE</scope>
    <source>
        <strain evidence="1">P2</strain>
    </source>
</reference>
<gene>
    <name evidence="1" type="ORF">BDM02DRAFT_857152</name>
</gene>
<name>A0ACB6ZNK4_THEGA</name>
<keyword evidence="2" id="KW-1185">Reference proteome</keyword>
<sequence>MDDVISIFSSPAATRNPPRVDLGMIEITDSEPEELDNDDLFWTKLKDKNAARNASPHRSKDNVKEDSPMDVDATTAQAGPSAPLPAPDPFPDAPLIHTQPEVDLQIAQETDTDPYSRHLALVLEVIPDVLPKHAVELIVDLYPAYKDQVVERVLQDLFDDPSYPKVEKDVAGKGKGKRKASEMEDALERPPSRVKVDFASVNRPKPAGRNYRMLVLNQLYADFPYVPVTHVRRVLASNNGLYAPTHIQLTAESESDVAPFTMKAVKTKVSMGKGKEREMQDEDFEKERTWLLLKDVPVTQEVSDTDEFVQNQAQGGKGTPATDMNVLLEEEGGLECGCCFSPAPFHNMIQCPDTHLFCTECMVAYASNLLGEHNFKIVCMDQSGCKLPFPESELKRFLTPKLLSLYEKIKQAKEIEMAGLDGLEECPHCEFKVVIDNPSERLFRCQNEECGAVTCRKCKKPDHLPKSCAEVDEDKKIDARHVVEEAMTNALLRNCPQCNKVFIKESGCNKMTCPNCLTLSCYVCRKVITGYEHFNESRPGQPQRAERAGKCLLWDKVEERHQGEVEEAQKRAIAEYRKKHPEMGEDVLQVELPKVTGEASSSRIPGRRVRRPWAAEPVGELGPAQRPVFDHRLLEPVRRDHLQDPAPGIDAAFQFPNAFQMVHPVPEIPEVRLPGPPPKIPYLPPVRTGQHLQEVQEVPQQREEDLRRHPEDNRVRQRRLAQQQRVLAGRFIADNLRNPRPAALPDDPTHPIPRLQGNRAGGVRMDPADRGRVDQWRRGVPGPKDGPAAL</sequence>
<dbReference type="EMBL" id="MU117976">
    <property type="protein sequence ID" value="KAF9651340.1"/>
    <property type="molecule type" value="Genomic_DNA"/>
</dbReference>
<evidence type="ECO:0000313" key="2">
    <source>
        <dbReference type="Proteomes" id="UP000886501"/>
    </source>
</evidence>
<reference evidence="1" key="2">
    <citation type="journal article" date="2020" name="Nat. Commun.">
        <title>Large-scale genome sequencing of mycorrhizal fungi provides insights into the early evolution of symbiotic traits.</title>
        <authorList>
            <person name="Miyauchi S."/>
            <person name="Kiss E."/>
            <person name="Kuo A."/>
            <person name="Drula E."/>
            <person name="Kohler A."/>
            <person name="Sanchez-Garcia M."/>
            <person name="Morin E."/>
            <person name="Andreopoulos B."/>
            <person name="Barry K.W."/>
            <person name="Bonito G."/>
            <person name="Buee M."/>
            <person name="Carver A."/>
            <person name="Chen C."/>
            <person name="Cichocki N."/>
            <person name="Clum A."/>
            <person name="Culley D."/>
            <person name="Crous P.W."/>
            <person name="Fauchery L."/>
            <person name="Girlanda M."/>
            <person name="Hayes R.D."/>
            <person name="Keri Z."/>
            <person name="LaButti K."/>
            <person name="Lipzen A."/>
            <person name="Lombard V."/>
            <person name="Magnuson J."/>
            <person name="Maillard F."/>
            <person name="Murat C."/>
            <person name="Nolan M."/>
            <person name="Ohm R.A."/>
            <person name="Pangilinan J."/>
            <person name="Pereira M.F."/>
            <person name="Perotto S."/>
            <person name="Peter M."/>
            <person name="Pfister S."/>
            <person name="Riley R."/>
            <person name="Sitrit Y."/>
            <person name="Stielow J.B."/>
            <person name="Szollosi G."/>
            <person name="Zifcakova L."/>
            <person name="Stursova M."/>
            <person name="Spatafora J.W."/>
            <person name="Tedersoo L."/>
            <person name="Vaario L.M."/>
            <person name="Yamada A."/>
            <person name="Yan M."/>
            <person name="Wang P."/>
            <person name="Xu J."/>
            <person name="Bruns T."/>
            <person name="Baldrian P."/>
            <person name="Vilgalys R."/>
            <person name="Dunand C."/>
            <person name="Henrissat B."/>
            <person name="Grigoriev I.V."/>
            <person name="Hibbett D."/>
            <person name="Nagy L.G."/>
            <person name="Martin F.M."/>
        </authorList>
    </citation>
    <scope>NUCLEOTIDE SEQUENCE</scope>
    <source>
        <strain evidence="1">P2</strain>
    </source>
</reference>
<dbReference type="Proteomes" id="UP000886501">
    <property type="component" value="Unassembled WGS sequence"/>
</dbReference>
<proteinExistence type="predicted"/>
<comment type="caution">
    <text evidence="1">The sequence shown here is derived from an EMBL/GenBank/DDBJ whole genome shotgun (WGS) entry which is preliminary data.</text>
</comment>
<protein>
    <submittedName>
        <fullName evidence="1">Uncharacterized protein</fullName>
    </submittedName>
</protein>